<proteinExistence type="predicted"/>
<dbReference type="OrthoDB" id="5150349at2"/>
<dbReference type="AlphaFoldDB" id="A0A1C6UX10"/>
<organism evidence="2 4">
    <name type="scientific">Micromonospora peucetia</name>
    <dbReference type="NCBI Taxonomy" id="47871"/>
    <lineage>
        <taxon>Bacteria</taxon>
        <taxon>Bacillati</taxon>
        <taxon>Actinomycetota</taxon>
        <taxon>Actinomycetes</taxon>
        <taxon>Micromonosporales</taxon>
        <taxon>Micromonosporaceae</taxon>
        <taxon>Micromonospora</taxon>
    </lineage>
</organism>
<reference evidence="2 4" key="1">
    <citation type="submission" date="2016-06" db="EMBL/GenBank/DDBJ databases">
        <authorList>
            <person name="Kjaerup R.B."/>
            <person name="Dalgaard T.S."/>
            <person name="Juul-Madsen H.R."/>
        </authorList>
    </citation>
    <scope>NUCLEOTIDE SEQUENCE [LARGE SCALE GENOMIC DNA]</scope>
    <source>
        <strain evidence="2 4">DSM 43363</strain>
    </source>
</reference>
<evidence type="ECO:0000256" key="1">
    <source>
        <dbReference type="SAM" id="Phobius"/>
    </source>
</evidence>
<evidence type="ECO:0000313" key="4">
    <source>
        <dbReference type="Proteomes" id="UP000199343"/>
    </source>
</evidence>
<dbReference type="RefSeq" id="WP_091625498.1">
    <property type="nucleotide sequence ID" value="NZ_CP109071.1"/>
</dbReference>
<sequence length="176" mass="19213">MDSSQIVARLVERTRDTPYAVTPLPGGARIGLNVADLRWTTLFHRSGLTIDHAVVLRFDDAKRIYTRHQESRRMSYRFGFDGQVVGASFRKDVFKGTQLSLQRGVVAGLHDDGSLARGYRFDSRELTALVDSVLVPSGWRRAMDRNTKIGLIGAIAGGGIAVLTLIGLGIAFLVAG</sequence>
<dbReference type="Proteomes" id="UP000199343">
    <property type="component" value="Unassembled WGS sequence"/>
</dbReference>
<name>A0A1C6UX10_9ACTN</name>
<protein>
    <submittedName>
        <fullName evidence="2">Uncharacterized protein</fullName>
    </submittedName>
</protein>
<dbReference type="EMBL" id="FMIC01000002">
    <property type="protein sequence ID" value="SCL58521.1"/>
    <property type="molecule type" value="Genomic_DNA"/>
</dbReference>
<reference evidence="3 5" key="2">
    <citation type="submission" date="2022-10" db="EMBL/GenBank/DDBJ databases">
        <title>The complete genomes of actinobacterial strains from the NBC collection.</title>
        <authorList>
            <person name="Joergensen T.S."/>
            <person name="Alvarez Arevalo M."/>
            <person name="Sterndorff E.B."/>
            <person name="Faurdal D."/>
            <person name="Vuksanovic O."/>
            <person name="Mourched A.-S."/>
            <person name="Charusanti P."/>
            <person name="Shaw S."/>
            <person name="Blin K."/>
            <person name="Weber T."/>
        </authorList>
    </citation>
    <scope>NUCLEOTIDE SEQUENCE [LARGE SCALE GENOMIC DNA]</scope>
    <source>
        <strain evidence="3 5">NBC 01809</strain>
    </source>
</reference>
<gene>
    <name evidence="2" type="ORF">GA0070608_1995</name>
    <name evidence="3" type="ORF">OIE14_13440</name>
</gene>
<dbReference type="Proteomes" id="UP001334804">
    <property type="component" value="Chromosome"/>
</dbReference>
<keyword evidence="1" id="KW-1133">Transmembrane helix</keyword>
<feature type="transmembrane region" description="Helical" evidence="1">
    <location>
        <begin position="149"/>
        <end position="175"/>
    </location>
</feature>
<accession>A0A1C6UX10</accession>
<evidence type="ECO:0000313" key="2">
    <source>
        <dbReference type="EMBL" id="SCL58521.1"/>
    </source>
</evidence>
<keyword evidence="5" id="KW-1185">Reference proteome</keyword>
<dbReference type="EMBL" id="CP109071">
    <property type="protein sequence ID" value="WSA34972.1"/>
    <property type="molecule type" value="Genomic_DNA"/>
</dbReference>
<evidence type="ECO:0000313" key="3">
    <source>
        <dbReference type="EMBL" id="WSA34972.1"/>
    </source>
</evidence>
<keyword evidence="1" id="KW-0472">Membrane</keyword>
<keyword evidence="1" id="KW-0812">Transmembrane</keyword>
<evidence type="ECO:0000313" key="5">
    <source>
        <dbReference type="Proteomes" id="UP001334804"/>
    </source>
</evidence>